<dbReference type="PANTHER" id="PTHR46481:SF10">
    <property type="entry name" value="ZINC FINGER BED DOMAIN-CONTAINING PROTEIN 39"/>
    <property type="match status" value="1"/>
</dbReference>
<keyword evidence="8" id="KW-0539">Nucleus</keyword>
<keyword evidence="3 9" id="KW-0863">Zinc-finger</keyword>
<gene>
    <name evidence="11" type="primary">WBGene00090445</name>
</gene>
<dbReference type="GO" id="GO:0005634">
    <property type="term" value="C:nucleus"/>
    <property type="evidence" value="ECO:0007669"/>
    <property type="project" value="UniProtKB-SubCell"/>
</dbReference>
<evidence type="ECO:0000256" key="1">
    <source>
        <dbReference type="ARBA" id="ARBA00004123"/>
    </source>
</evidence>
<evidence type="ECO:0000256" key="6">
    <source>
        <dbReference type="ARBA" id="ARBA00023125"/>
    </source>
</evidence>
<evidence type="ECO:0000256" key="8">
    <source>
        <dbReference type="ARBA" id="ARBA00023242"/>
    </source>
</evidence>
<dbReference type="Proteomes" id="UP000005239">
    <property type="component" value="Unassembled WGS sequence"/>
</dbReference>
<evidence type="ECO:0000256" key="9">
    <source>
        <dbReference type="PROSITE-ProRule" id="PRU00027"/>
    </source>
</evidence>
<keyword evidence="5" id="KW-0805">Transcription regulation</keyword>
<evidence type="ECO:0000256" key="3">
    <source>
        <dbReference type="ARBA" id="ARBA00022771"/>
    </source>
</evidence>
<sequence>MCVKGDMGKTINYKSGLWQIFTLSPSRNALCKLCKVPTEVPRHSGNTNQMKEHVKKFHPAQSSEVEAKYFNAIRSCDGEDEEALQWWKTRANFYNILAQEARKRLASPPTSVSAERLFSYAGLLYRSHLKSRLSAEHGEDQLMLRMTQAKSYRAVCAFKDSVCVANDVVPVGNEYHHNESEESGEESELED</sequence>
<protein>
    <submittedName>
        <fullName evidence="11">BED-type domain-containing protein</fullName>
    </submittedName>
</protein>
<dbReference type="SUPFAM" id="SSF57667">
    <property type="entry name" value="beta-beta-alpha zinc fingers"/>
    <property type="match status" value="1"/>
</dbReference>
<dbReference type="EnsemblMetazoa" id="PPA00891.1">
    <property type="protein sequence ID" value="PPA00891.1"/>
    <property type="gene ID" value="WBGene00090445"/>
</dbReference>
<evidence type="ECO:0000259" key="10">
    <source>
        <dbReference type="PROSITE" id="PS50808"/>
    </source>
</evidence>
<evidence type="ECO:0000256" key="4">
    <source>
        <dbReference type="ARBA" id="ARBA00022833"/>
    </source>
</evidence>
<reference evidence="12" key="1">
    <citation type="journal article" date="2008" name="Nat. Genet.">
        <title>The Pristionchus pacificus genome provides a unique perspective on nematode lifestyle and parasitism.</title>
        <authorList>
            <person name="Dieterich C."/>
            <person name="Clifton S.W."/>
            <person name="Schuster L.N."/>
            <person name="Chinwalla A."/>
            <person name="Delehaunty K."/>
            <person name="Dinkelacker I."/>
            <person name="Fulton L."/>
            <person name="Fulton R."/>
            <person name="Godfrey J."/>
            <person name="Minx P."/>
            <person name="Mitreva M."/>
            <person name="Roeseler W."/>
            <person name="Tian H."/>
            <person name="Witte H."/>
            <person name="Yang S.P."/>
            <person name="Wilson R.K."/>
            <person name="Sommer R.J."/>
        </authorList>
    </citation>
    <scope>NUCLEOTIDE SEQUENCE [LARGE SCALE GENOMIC DNA]</scope>
    <source>
        <strain evidence="12">PS312</strain>
    </source>
</reference>
<evidence type="ECO:0000256" key="2">
    <source>
        <dbReference type="ARBA" id="ARBA00022723"/>
    </source>
</evidence>
<reference evidence="11" key="2">
    <citation type="submission" date="2022-06" db="UniProtKB">
        <authorList>
            <consortium name="EnsemblMetazoa"/>
        </authorList>
    </citation>
    <scope>IDENTIFICATION</scope>
    <source>
        <strain evidence="11">PS312</strain>
    </source>
</reference>
<name>A0A8R1YAT5_PRIPA</name>
<keyword evidence="12" id="KW-1185">Reference proteome</keyword>
<evidence type="ECO:0000313" key="12">
    <source>
        <dbReference type="Proteomes" id="UP000005239"/>
    </source>
</evidence>
<dbReference type="PANTHER" id="PTHR46481">
    <property type="entry name" value="ZINC FINGER BED DOMAIN-CONTAINING PROTEIN 4"/>
    <property type="match status" value="1"/>
</dbReference>
<evidence type="ECO:0000313" key="11">
    <source>
        <dbReference type="EnsemblMetazoa" id="PPA00891.1"/>
    </source>
</evidence>
<dbReference type="InterPro" id="IPR008906">
    <property type="entry name" value="HATC_C_dom"/>
</dbReference>
<dbReference type="InterPro" id="IPR036236">
    <property type="entry name" value="Znf_C2H2_sf"/>
</dbReference>
<keyword evidence="2" id="KW-0479">Metal-binding</keyword>
<organism evidence="11 12">
    <name type="scientific">Pristionchus pacificus</name>
    <name type="common">Parasitic nematode worm</name>
    <dbReference type="NCBI Taxonomy" id="54126"/>
    <lineage>
        <taxon>Eukaryota</taxon>
        <taxon>Metazoa</taxon>
        <taxon>Ecdysozoa</taxon>
        <taxon>Nematoda</taxon>
        <taxon>Chromadorea</taxon>
        <taxon>Rhabditida</taxon>
        <taxon>Rhabditina</taxon>
        <taxon>Diplogasteromorpha</taxon>
        <taxon>Diplogasteroidea</taxon>
        <taxon>Neodiplogasteridae</taxon>
        <taxon>Pristionchus</taxon>
    </lineage>
</organism>
<dbReference type="Pfam" id="PF05699">
    <property type="entry name" value="Dimer_Tnp_hAT"/>
    <property type="match status" value="1"/>
</dbReference>
<keyword evidence="6" id="KW-0238">DNA-binding</keyword>
<dbReference type="SUPFAM" id="SSF53098">
    <property type="entry name" value="Ribonuclease H-like"/>
    <property type="match status" value="1"/>
</dbReference>
<dbReference type="GO" id="GO:0009791">
    <property type="term" value="P:post-embryonic development"/>
    <property type="evidence" value="ECO:0007669"/>
    <property type="project" value="UniProtKB-ARBA"/>
</dbReference>
<dbReference type="InterPro" id="IPR052035">
    <property type="entry name" value="ZnF_BED_domain_contain"/>
</dbReference>
<evidence type="ECO:0000256" key="5">
    <source>
        <dbReference type="ARBA" id="ARBA00023015"/>
    </source>
</evidence>
<feature type="domain" description="BED-type" evidence="10">
    <location>
        <begin position="12"/>
        <end position="65"/>
    </location>
</feature>
<accession>A0A8R1YAT5</accession>
<comment type="subcellular location">
    <subcellularLocation>
        <location evidence="1">Nucleus</location>
    </subcellularLocation>
</comment>
<dbReference type="GO" id="GO:0046983">
    <property type="term" value="F:protein dimerization activity"/>
    <property type="evidence" value="ECO:0007669"/>
    <property type="project" value="InterPro"/>
</dbReference>
<proteinExistence type="predicted"/>
<dbReference type="PROSITE" id="PS50808">
    <property type="entry name" value="ZF_BED"/>
    <property type="match status" value="1"/>
</dbReference>
<dbReference type="GO" id="GO:0008270">
    <property type="term" value="F:zinc ion binding"/>
    <property type="evidence" value="ECO:0007669"/>
    <property type="project" value="UniProtKB-KW"/>
</dbReference>
<dbReference type="AlphaFoldDB" id="A0A8R1YAT5"/>
<dbReference type="InterPro" id="IPR003656">
    <property type="entry name" value="Znf_BED"/>
</dbReference>
<keyword evidence="4" id="KW-0862">Zinc</keyword>
<dbReference type="GO" id="GO:0003677">
    <property type="term" value="F:DNA binding"/>
    <property type="evidence" value="ECO:0007669"/>
    <property type="project" value="UniProtKB-KW"/>
</dbReference>
<keyword evidence="7" id="KW-0804">Transcription</keyword>
<evidence type="ECO:0000256" key="7">
    <source>
        <dbReference type="ARBA" id="ARBA00023163"/>
    </source>
</evidence>
<dbReference type="InterPro" id="IPR012337">
    <property type="entry name" value="RNaseH-like_sf"/>
</dbReference>